<evidence type="ECO:0000313" key="3">
    <source>
        <dbReference type="EMBL" id="GAA2426748.1"/>
    </source>
</evidence>
<keyword evidence="2" id="KW-0732">Signal</keyword>
<dbReference type="RefSeq" id="WP_344600381.1">
    <property type="nucleotide sequence ID" value="NZ_BAAATK010000005.1"/>
</dbReference>
<reference evidence="3 4" key="1">
    <citation type="journal article" date="2019" name="Int. J. Syst. Evol. Microbiol.">
        <title>The Global Catalogue of Microorganisms (GCM) 10K type strain sequencing project: providing services to taxonomists for standard genome sequencing and annotation.</title>
        <authorList>
            <consortium name="The Broad Institute Genomics Platform"/>
            <consortium name="The Broad Institute Genome Sequencing Center for Infectious Disease"/>
            <person name="Wu L."/>
            <person name="Ma J."/>
        </authorList>
    </citation>
    <scope>NUCLEOTIDE SEQUENCE [LARGE SCALE GENOMIC DNA]</scope>
    <source>
        <strain evidence="3 4">JCM 6922</strain>
    </source>
</reference>
<evidence type="ECO:0000256" key="2">
    <source>
        <dbReference type="SAM" id="SignalP"/>
    </source>
</evidence>
<dbReference type="Proteomes" id="UP001500460">
    <property type="component" value="Unassembled WGS sequence"/>
</dbReference>
<organism evidence="3 4">
    <name type="scientific">Streptomyces glaucus</name>
    <dbReference type="NCBI Taxonomy" id="284029"/>
    <lineage>
        <taxon>Bacteria</taxon>
        <taxon>Bacillati</taxon>
        <taxon>Actinomycetota</taxon>
        <taxon>Actinomycetes</taxon>
        <taxon>Kitasatosporales</taxon>
        <taxon>Streptomycetaceae</taxon>
        <taxon>Streptomyces</taxon>
    </lineage>
</organism>
<feature type="signal peptide" evidence="2">
    <location>
        <begin position="1"/>
        <end position="34"/>
    </location>
</feature>
<accession>A0ABN3JET3</accession>
<feature type="region of interest" description="Disordered" evidence="1">
    <location>
        <begin position="91"/>
        <end position="111"/>
    </location>
</feature>
<comment type="caution">
    <text evidence="3">The sequence shown here is derived from an EMBL/GenBank/DDBJ whole genome shotgun (WGS) entry which is preliminary data.</text>
</comment>
<feature type="chain" id="PRO_5047438871" description="Secreted protein" evidence="2">
    <location>
        <begin position="35"/>
        <end position="111"/>
    </location>
</feature>
<name>A0ABN3JET3_9ACTN</name>
<keyword evidence="4" id="KW-1185">Reference proteome</keyword>
<dbReference type="InterPro" id="IPR006311">
    <property type="entry name" value="TAT_signal"/>
</dbReference>
<sequence length="111" mass="11563">MTHPAPGRRGVRALTRLATAAIAAALTLSVAAPAASATPRVPPHAPQFPLTAVDRAGDVYVYRPDGKGDLTPREFVLGGWQTHLGTTHVDHDRDGLAEGAYGQRADGSLST</sequence>
<evidence type="ECO:0000313" key="4">
    <source>
        <dbReference type="Proteomes" id="UP001500460"/>
    </source>
</evidence>
<proteinExistence type="predicted"/>
<gene>
    <name evidence="3" type="ORF">GCM10010421_12440</name>
</gene>
<dbReference type="EMBL" id="BAAATK010000005">
    <property type="protein sequence ID" value="GAA2426748.1"/>
    <property type="molecule type" value="Genomic_DNA"/>
</dbReference>
<dbReference type="PROSITE" id="PS51318">
    <property type="entry name" value="TAT"/>
    <property type="match status" value="1"/>
</dbReference>
<evidence type="ECO:0000256" key="1">
    <source>
        <dbReference type="SAM" id="MobiDB-lite"/>
    </source>
</evidence>
<evidence type="ECO:0008006" key="5">
    <source>
        <dbReference type="Google" id="ProtNLM"/>
    </source>
</evidence>
<protein>
    <recommendedName>
        <fullName evidence="5">Secreted protein</fullName>
    </recommendedName>
</protein>